<keyword evidence="3" id="KW-1185">Reference proteome</keyword>
<organism evidence="2 3">
    <name type="scientific">Gonium pectorale</name>
    <name type="common">Green alga</name>
    <dbReference type="NCBI Taxonomy" id="33097"/>
    <lineage>
        <taxon>Eukaryota</taxon>
        <taxon>Viridiplantae</taxon>
        <taxon>Chlorophyta</taxon>
        <taxon>core chlorophytes</taxon>
        <taxon>Chlorophyceae</taxon>
        <taxon>CS clade</taxon>
        <taxon>Chlamydomonadales</taxon>
        <taxon>Volvocaceae</taxon>
        <taxon>Gonium</taxon>
    </lineage>
</organism>
<reference evidence="3" key="1">
    <citation type="journal article" date="2016" name="Nat. Commun.">
        <title>The Gonium pectorale genome demonstrates co-option of cell cycle regulation during the evolution of multicellularity.</title>
        <authorList>
            <person name="Hanschen E.R."/>
            <person name="Marriage T.N."/>
            <person name="Ferris P.J."/>
            <person name="Hamaji T."/>
            <person name="Toyoda A."/>
            <person name="Fujiyama A."/>
            <person name="Neme R."/>
            <person name="Noguchi H."/>
            <person name="Minakuchi Y."/>
            <person name="Suzuki M."/>
            <person name="Kawai-Toyooka H."/>
            <person name="Smith D.R."/>
            <person name="Sparks H."/>
            <person name="Anderson J."/>
            <person name="Bakaric R."/>
            <person name="Luria V."/>
            <person name="Karger A."/>
            <person name="Kirschner M.W."/>
            <person name="Durand P.M."/>
            <person name="Michod R.E."/>
            <person name="Nozaki H."/>
            <person name="Olson B.J."/>
        </authorList>
    </citation>
    <scope>NUCLEOTIDE SEQUENCE [LARGE SCALE GENOMIC DNA]</scope>
    <source>
        <strain evidence="3">NIES-2863</strain>
    </source>
</reference>
<feature type="region of interest" description="Disordered" evidence="1">
    <location>
        <begin position="68"/>
        <end position="91"/>
    </location>
</feature>
<accession>A0A150GYV8</accession>
<evidence type="ECO:0000256" key="1">
    <source>
        <dbReference type="SAM" id="MobiDB-lite"/>
    </source>
</evidence>
<feature type="compositionally biased region" description="Low complexity" evidence="1">
    <location>
        <begin position="1024"/>
        <end position="1037"/>
    </location>
</feature>
<feature type="compositionally biased region" description="Low complexity" evidence="1">
    <location>
        <begin position="348"/>
        <end position="357"/>
    </location>
</feature>
<evidence type="ECO:0000313" key="3">
    <source>
        <dbReference type="Proteomes" id="UP000075714"/>
    </source>
</evidence>
<feature type="compositionally biased region" description="Acidic residues" evidence="1">
    <location>
        <begin position="1139"/>
        <end position="1151"/>
    </location>
</feature>
<proteinExistence type="predicted"/>
<feature type="region of interest" description="Disordered" evidence="1">
    <location>
        <begin position="397"/>
        <end position="432"/>
    </location>
</feature>
<feature type="compositionally biased region" description="Acidic residues" evidence="1">
    <location>
        <begin position="908"/>
        <end position="920"/>
    </location>
</feature>
<dbReference type="Proteomes" id="UP000075714">
    <property type="component" value="Unassembled WGS sequence"/>
</dbReference>
<feature type="compositionally biased region" description="Low complexity" evidence="1">
    <location>
        <begin position="978"/>
        <end position="992"/>
    </location>
</feature>
<feature type="region of interest" description="Disordered" evidence="1">
    <location>
        <begin position="876"/>
        <end position="930"/>
    </location>
</feature>
<feature type="region of interest" description="Disordered" evidence="1">
    <location>
        <begin position="493"/>
        <end position="512"/>
    </location>
</feature>
<feature type="region of interest" description="Disordered" evidence="1">
    <location>
        <begin position="961"/>
        <end position="1152"/>
    </location>
</feature>
<evidence type="ECO:0000313" key="2">
    <source>
        <dbReference type="EMBL" id="KXZ55097.1"/>
    </source>
</evidence>
<feature type="compositionally biased region" description="Low complexity" evidence="1">
    <location>
        <begin position="1062"/>
        <end position="1072"/>
    </location>
</feature>
<sequence length="1273" mass="131205">MFLCPPTPCNKTREGGAAPGAILTPKGVVISHSLFKDGGRERGTFPGVAAEALLADMPSLRWATAEGALGPVAGPGPGPGPGPAAGGSRRLDARRLPPWEGGEEAHGGMQAAHAALQSEWHDRLRALHPDLPLPDMHGRLMEEAAVGGGGGQARAGEPRWCTVLPEADVASETRRLVSALFHTSRDPTDAWVRITHALSSALAAPDDATARLIARLPEAPGGGLAGGEGSAQAAARWSPAAFPEALEEARRAADERLRGLLEQQDQQMVGQKLLYHAAQQLPAVLSLPERPPHWLLGALYVRPFAEALRQAVSALVEGSGRDAPALDTEHGAAAGGPEDCAPSPSPAPGSDASGGSPLARARAALGHAARMSRDVLEFEEALAAILCSSCVAASSQPESRAARHDDPEDEPEPGAPQPPQPPGTQPRPLEWPTGADALLSVLREGVSRVFRETGPTLRTFMNEVAMSAVQAYLAPTAPLHPVPLSADLWPPPRPRPFAATEPPGSAAPRSGLRNRHDAACVSAPAAVDAASADVLRFVGWLLSWEPGVPQVTALATSAALECCSLLMDRLASVCGRGLNDPPMTSGAAAGPGTGGVGGGGASCGPLQQLLLFHSAACCVVRRLEAVHPGCSGGGGLHTAAAAADEGQLFLVSQHGECLVQADELVACLHEHILVTYRGVVYSYVLAAVDRVDWCAYRQAVRGVGGGGGAGPAVRLWHSLLVRLSYNAAHTLSLHAAGWILGQVLLESFSLLAQRCLSTYPSRPMLPEFLSDAVHAAATAFLLCQPIPFDPPTHWSVPSGADSTATTAAGATTIAADGTSQHGGALTSGVSRCLRVPFTVVRRVSAVARELLTRAALLHVDGGRLVQLAAAAGLEPGAELRRSSRPRQEVAGPDPVTGLGPILSQQAEPEAEAGPEAEAEPEPDRGADVGARGRTTQHQLPAAGPATQGAVVRSRQLPIAGAVASELGRPGSTAKASTSALAPDSMPAPSAPAFTEASSQALYASPHAPGAQPEDAPHAPPPLPLLLQRAALPAAAEGAGPGPPGPPGLSSGDSGPRRKLDPLPIVIARRALAAPPPVLPAGPVAEAFERASDSPGSSSDPRTAAQGANRSKPSSPGMSSRQDRASDAERKDVDGSNGEDAGDGEGDGEDGEDAQRLAAWSSWLPEDRVRSLREPGEALDLRGSLLPAGHMLLGDRMAEQQPADSWRQSPRAEGSAWRRCMEALAGCAGREQLLLALACRHELHGPLGNEAAEVLESRRVVRELAARLGLLAAP</sequence>
<protein>
    <submittedName>
        <fullName evidence="2">Uncharacterized protein</fullName>
    </submittedName>
</protein>
<name>A0A150GYV8_GONPE</name>
<feature type="compositionally biased region" description="Pro residues" evidence="1">
    <location>
        <begin position="413"/>
        <end position="425"/>
    </location>
</feature>
<feature type="region of interest" description="Disordered" evidence="1">
    <location>
        <begin position="321"/>
        <end position="357"/>
    </location>
</feature>
<dbReference type="OrthoDB" id="536020at2759"/>
<feature type="compositionally biased region" description="Basic and acidic residues" evidence="1">
    <location>
        <begin position="1120"/>
        <end position="1133"/>
    </location>
</feature>
<dbReference type="EMBL" id="LSYV01000004">
    <property type="protein sequence ID" value="KXZ55097.1"/>
    <property type="molecule type" value="Genomic_DNA"/>
</dbReference>
<gene>
    <name evidence="2" type="ORF">GPECTOR_3g251</name>
</gene>
<comment type="caution">
    <text evidence="2">The sequence shown here is derived from an EMBL/GenBank/DDBJ whole genome shotgun (WGS) entry which is preliminary data.</text>
</comment>
<feature type="compositionally biased region" description="Polar residues" evidence="1">
    <location>
        <begin position="1093"/>
        <end position="1119"/>
    </location>
</feature>
<dbReference type="AlphaFoldDB" id="A0A150GYV8"/>
<feature type="compositionally biased region" description="Basic and acidic residues" evidence="1">
    <location>
        <begin position="877"/>
        <end position="887"/>
    </location>
</feature>